<proteinExistence type="predicted"/>
<organism evidence="1 2">
    <name type="scientific">Araneus ventricosus</name>
    <name type="common">Orbweaver spider</name>
    <name type="synonym">Epeira ventricosa</name>
    <dbReference type="NCBI Taxonomy" id="182803"/>
    <lineage>
        <taxon>Eukaryota</taxon>
        <taxon>Metazoa</taxon>
        <taxon>Ecdysozoa</taxon>
        <taxon>Arthropoda</taxon>
        <taxon>Chelicerata</taxon>
        <taxon>Arachnida</taxon>
        <taxon>Araneae</taxon>
        <taxon>Araneomorphae</taxon>
        <taxon>Entelegynae</taxon>
        <taxon>Araneoidea</taxon>
        <taxon>Araneidae</taxon>
        <taxon>Araneus</taxon>
    </lineage>
</organism>
<gene>
    <name evidence="1" type="ORF">AVEN_107736_1</name>
</gene>
<name>A0A4Y2IY11_ARAVE</name>
<evidence type="ECO:0000313" key="1">
    <source>
        <dbReference type="EMBL" id="GBM82707.1"/>
    </source>
</evidence>
<dbReference type="AlphaFoldDB" id="A0A4Y2IY11"/>
<dbReference type="Proteomes" id="UP000499080">
    <property type="component" value="Unassembled WGS sequence"/>
</dbReference>
<evidence type="ECO:0000313" key="2">
    <source>
        <dbReference type="Proteomes" id="UP000499080"/>
    </source>
</evidence>
<comment type="caution">
    <text evidence="1">The sequence shown here is derived from an EMBL/GenBank/DDBJ whole genome shotgun (WGS) entry which is preliminary data.</text>
</comment>
<accession>A0A4Y2IY11</accession>
<sequence>MEKWLKTETLRRGAISIKYQTTDSAASEITVERTYGDHEKVKEDQSGAIDSGLSPKCLKFVLNVSDLLKASTSYND</sequence>
<dbReference type="EMBL" id="BGPR01003027">
    <property type="protein sequence ID" value="GBM82707.1"/>
    <property type="molecule type" value="Genomic_DNA"/>
</dbReference>
<reference evidence="1 2" key="1">
    <citation type="journal article" date="2019" name="Sci. Rep.">
        <title>Orb-weaving spider Araneus ventricosus genome elucidates the spidroin gene catalogue.</title>
        <authorList>
            <person name="Kono N."/>
            <person name="Nakamura H."/>
            <person name="Ohtoshi R."/>
            <person name="Moran D.A.P."/>
            <person name="Shinohara A."/>
            <person name="Yoshida Y."/>
            <person name="Fujiwara M."/>
            <person name="Mori M."/>
            <person name="Tomita M."/>
            <person name="Arakawa K."/>
        </authorList>
    </citation>
    <scope>NUCLEOTIDE SEQUENCE [LARGE SCALE GENOMIC DNA]</scope>
</reference>
<protein>
    <submittedName>
        <fullName evidence="1">Uncharacterized protein</fullName>
    </submittedName>
</protein>
<keyword evidence="2" id="KW-1185">Reference proteome</keyword>